<accession>A0A8J6YWX4</accession>
<keyword evidence="3" id="KW-0813">Transport</keyword>
<name>A0A8J6YWX4_9RHOB</name>
<evidence type="ECO:0000256" key="5">
    <source>
        <dbReference type="ARBA" id="ARBA00022692"/>
    </source>
</evidence>
<comment type="similarity">
    <text evidence="2">Belongs to the outer membrane factor (OMF) (TC 1.B.17) family.</text>
</comment>
<comment type="subcellular location">
    <subcellularLocation>
        <location evidence="1">Cell outer membrane</location>
    </subcellularLocation>
</comment>
<dbReference type="RefSeq" id="WP_193180320.1">
    <property type="nucleotide sequence ID" value="NZ_JACVXA010000010.1"/>
</dbReference>
<dbReference type="InterPro" id="IPR051906">
    <property type="entry name" value="TolC-like"/>
</dbReference>
<keyword evidence="8" id="KW-0175">Coiled coil</keyword>
<keyword evidence="7" id="KW-0998">Cell outer membrane</keyword>
<keyword evidence="4" id="KW-1134">Transmembrane beta strand</keyword>
<evidence type="ECO:0000256" key="9">
    <source>
        <dbReference type="SAM" id="SignalP"/>
    </source>
</evidence>
<evidence type="ECO:0000256" key="8">
    <source>
        <dbReference type="SAM" id="Coils"/>
    </source>
</evidence>
<evidence type="ECO:0000256" key="3">
    <source>
        <dbReference type="ARBA" id="ARBA00022448"/>
    </source>
</evidence>
<dbReference type="InterPro" id="IPR003423">
    <property type="entry name" value="OMP_efflux"/>
</dbReference>
<dbReference type="GO" id="GO:0015288">
    <property type="term" value="F:porin activity"/>
    <property type="evidence" value="ECO:0007669"/>
    <property type="project" value="TreeGrafter"/>
</dbReference>
<reference evidence="10" key="1">
    <citation type="submission" date="2020-09" db="EMBL/GenBank/DDBJ databases">
        <title>A novel bacterium of genus Mangrovicoccus, isolated from South China Sea.</title>
        <authorList>
            <person name="Huang H."/>
            <person name="Mo K."/>
            <person name="Hu Y."/>
        </authorList>
    </citation>
    <scope>NUCLEOTIDE SEQUENCE</scope>
    <source>
        <strain evidence="10">HB182678</strain>
    </source>
</reference>
<dbReference type="EMBL" id="JACVXA010000010">
    <property type="protein sequence ID" value="MBE3637553.1"/>
    <property type="molecule type" value="Genomic_DNA"/>
</dbReference>
<feature type="signal peptide" evidence="9">
    <location>
        <begin position="1"/>
        <end position="26"/>
    </location>
</feature>
<feature type="chain" id="PRO_5035213615" evidence="9">
    <location>
        <begin position="27"/>
        <end position="424"/>
    </location>
</feature>
<gene>
    <name evidence="10" type="ORF">ICN82_04960</name>
</gene>
<feature type="coiled-coil region" evidence="8">
    <location>
        <begin position="308"/>
        <end position="374"/>
    </location>
</feature>
<evidence type="ECO:0000256" key="1">
    <source>
        <dbReference type="ARBA" id="ARBA00004442"/>
    </source>
</evidence>
<evidence type="ECO:0000313" key="10">
    <source>
        <dbReference type="EMBL" id="MBE3637553.1"/>
    </source>
</evidence>
<dbReference type="GO" id="GO:0009279">
    <property type="term" value="C:cell outer membrane"/>
    <property type="evidence" value="ECO:0007669"/>
    <property type="project" value="UniProtKB-SubCell"/>
</dbReference>
<keyword evidence="11" id="KW-1185">Reference proteome</keyword>
<dbReference type="Gene3D" id="1.20.1600.10">
    <property type="entry name" value="Outer membrane efflux proteins (OEP)"/>
    <property type="match status" value="1"/>
</dbReference>
<dbReference type="GO" id="GO:1990281">
    <property type="term" value="C:efflux pump complex"/>
    <property type="evidence" value="ECO:0007669"/>
    <property type="project" value="TreeGrafter"/>
</dbReference>
<organism evidence="10 11">
    <name type="scientific">Mangrovicoccus algicola</name>
    <dbReference type="NCBI Taxonomy" id="2771008"/>
    <lineage>
        <taxon>Bacteria</taxon>
        <taxon>Pseudomonadati</taxon>
        <taxon>Pseudomonadota</taxon>
        <taxon>Alphaproteobacteria</taxon>
        <taxon>Rhodobacterales</taxon>
        <taxon>Paracoccaceae</taxon>
        <taxon>Mangrovicoccus</taxon>
    </lineage>
</organism>
<keyword evidence="9" id="KW-0732">Signal</keyword>
<keyword evidence="5" id="KW-0812">Transmembrane</keyword>
<dbReference type="GO" id="GO:0015562">
    <property type="term" value="F:efflux transmembrane transporter activity"/>
    <property type="evidence" value="ECO:0007669"/>
    <property type="project" value="InterPro"/>
</dbReference>
<keyword evidence="6" id="KW-0472">Membrane</keyword>
<dbReference type="Proteomes" id="UP000609121">
    <property type="component" value="Unassembled WGS sequence"/>
</dbReference>
<evidence type="ECO:0000256" key="2">
    <source>
        <dbReference type="ARBA" id="ARBA00007613"/>
    </source>
</evidence>
<evidence type="ECO:0000256" key="7">
    <source>
        <dbReference type="ARBA" id="ARBA00023237"/>
    </source>
</evidence>
<dbReference type="SUPFAM" id="SSF56954">
    <property type="entry name" value="Outer membrane efflux proteins (OEP)"/>
    <property type="match status" value="1"/>
</dbReference>
<feature type="coiled-coil region" evidence="8">
    <location>
        <begin position="179"/>
        <end position="206"/>
    </location>
</feature>
<evidence type="ECO:0000256" key="4">
    <source>
        <dbReference type="ARBA" id="ARBA00022452"/>
    </source>
</evidence>
<dbReference type="PANTHER" id="PTHR30026:SF22">
    <property type="entry name" value="OUTER MEMBRANE EFFLUX PROTEIN"/>
    <property type="match status" value="1"/>
</dbReference>
<dbReference type="Pfam" id="PF02321">
    <property type="entry name" value="OEP"/>
    <property type="match status" value="2"/>
</dbReference>
<sequence>MTRSLSAPRRRLPAVLGLLALCAAMAAGPAAAQMSLREAVGRAVERDPGVTADRQRVAQRSVEIEAARDGYYPSLSLAGDTNTTDVNGPNVTLTLSQILFDWGAIRSRIDAASQERVRAVSDLKMTVEDLTLLVAGFYLDFETAEAKIARTRDYTAFAERIAGHAENRARAGAGDAGEVARARLEIARAGNRLAELEAERRMALAQIDYLAGGAPSSVAPPPALGFAARYGNPAKLASAVKLAPDYIAARAEADGARAGVETARAARLPAIRLQAQGRQDLDGGRSRVAIGLNAGVDLDGGSLAGRRIQAATLELQAAQSGLAAAERDLTNAARNALDRLAVLRGSETSGARQLEQAEQVLETYEQQFVAGQRELIDLLTTGRDLYDTRIELIDTRAESRRTEYEAARDLGVLGTLIVASGQAL</sequence>
<proteinExistence type="inferred from homology"/>
<evidence type="ECO:0000256" key="6">
    <source>
        <dbReference type="ARBA" id="ARBA00023136"/>
    </source>
</evidence>
<comment type="caution">
    <text evidence="10">The sequence shown here is derived from an EMBL/GenBank/DDBJ whole genome shotgun (WGS) entry which is preliminary data.</text>
</comment>
<dbReference type="AlphaFoldDB" id="A0A8J6YWX4"/>
<protein>
    <submittedName>
        <fullName evidence="10">TolC family protein</fullName>
    </submittedName>
</protein>
<evidence type="ECO:0000313" key="11">
    <source>
        <dbReference type="Proteomes" id="UP000609121"/>
    </source>
</evidence>
<dbReference type="PANTHER" id="PTHR30026">
    <property type="entry name" value="OUTER MEMBRANE PROTEIN TOLC"/>
    <property type="match status" value="1"/>
</dbReference>